<dbReference type="InterPro" id="IPR008012">
    <property type="entry name" value="Ump1"/>
</dbReference>
<dbReference type="GO" id="GO:0005634">
    <property type="term" value="C:nucleus"/>
    <property type="evidence" value="ECO:0007669"/>
    <property type="project" value="TreeGrafter"/>
</dbReference>
<dbReference type="STRING" id="94128.A0A2A3EG94"/>
<name>A0A2A3EG94_APICC</name>
<dbReference type="OrthoDB" id="15001at2759"/>
<dbReference type="GO" id="GO:0043248">
    <property type="term" value="P:proteasome assembly"/>
    <property type="evidence" value="ECO:0007669"/>
    <property type="project" value="InterPro"/>
</dbReference>
<protein>
    <submittedName>
        <fullName evidence="3">Proteasome maturation protein</fullName>
    </submittedName>
</protein>
<evidence type="ECO:0000256" key="2">
    <source>
        <dbReference type="ARBA" id="ARBA00043974"/>
    </source>
</evidence>
<sequence length="165" mass="18629">MSNDILSFGLPSLIPKPVVNGQFNIHDDNYGVPNPMISGMKNSQLLILNISCNYYIVRLSASRQHIGYGHPLEISERNYEKNRTHINMVLLRNSQGLHAPMRLAMELKATEKIGRLPFLPSSNMMKDVLLGKDEEIGFEDILNISEFREQMGQPHAVIEKSLGIL</sequence>
<dbReference type="EMBL" id="KZ288254">
    <property type="protein sequence ID" value="PBC30757.1"/>
    <property type="molecule type" value="Genomic_DNA"/>
</dbReference>
<dbReference type="Proteomes" id="UP000242457">
    <property type="component" value="Unassembled WGS sequence"/>
</dbReference>
<organism evidence="3 4">
    <name type="scientific">Apis cerana cerana</name>
    <name type="common">Oriental honeybee</name>
    <dbReference type="NCBI Taxonomy" id="94128"/>
    <lineage>
        <taxon>Eukaryota</taxon>
        <taxon>Metazoa</taxon>
        <taxon>Ecdysozoa</taxon>
        <taxon>Arthropoda</taxon>
        <taxon>Hexapoda</taxon>
        <taxon>Insecta</taxon>
        <taxon>Pterygota</taxon>
        <taxon>Neoptera</taxon>
        <taxon>Endopterygota</taxon>
        <taxon>Hymenoptera</taxon>
        <taxon>Apocrita</taxon>
        <taxon>Aculeata</taxon>
        <taxon>Apoidea</taxon>
        <taxon>Anthophila</taxon>
        <taxon>Apidae</taxon>
        <taxon>Apis</taxon>
    </lineage>
</organism>
<dbReference type="Pfam" id="PF05348">
    <property type="entry name" value="UMP1"/>
    <property type="match status" value="1"/>
</dbReference>
<evidence type="ECO:0000256" key="1">
    <source>
        <dbReference type="ARBA" id="ARBA00023186"/>
    </source>
</evidence>
<dbReference type="GO" id="GO:0000502">
    <property type="term" value="C:proteasome complex"/>
    <property type="evidence" value="ECO:0007669"/>
    <property type="project" value="UniProtKB-KW"/>
</dbReference>
<keyword evidence="1" id="KW-0143">Chaperone</keyword>
<dbReference type="PANTHER" id="PTHR12828">
    <property type="entry name" value="PROTEASOME MATURATION PROTEIN UMP1"/>
    <property type="match status" value="1"/>
</dbReference>
<reference evidence="3 4" key="1">
    <citation type="submission" date="2014-07" db="EMBL/GenBank/DDBJ databases">
        <title>Genomic and transcriptomic analysis on Apis cerana provide comprehensive insights into honey bee biology.</title>
        <authorList>
            <person name="Diao Q."/>
            <person name="Sun L."/>
            <person name="Zheng H."/>
            <person name="Zheng H."/>
            <person name="Xu S."/>
            <person name="Wang S."/>
            <person name="Zeng Z."/>
            <person name="Hu F."/>
            <person name="Su S."/>
            <person name="Wu J."/>
        </authorList>
    </citation>
    <scope>NUCLEOTIDE SEQUENCE [LARGE SCALE GENOMIC DNA]</scope>
    <source>
        <tissue evidence="3">Pupae without intestine</tissue>
    </source>
</reference>
<proteinExistence type="inferred from homology"/>
<dbReference type="AlphaFoldDB" id="A0A2A3EG94"/>
<keyword evidence="3" id="KW-0647">Proteasome</keyword>
<comment type="similarity">
    <text evidence="2">Belongs to the POMP/UMP1 family.</text>
</comment>
<dbReference type="GO" id="GO:0005737">
    <property type="term" value="C:cytoplasm"/>
    <property type="evidence" value="ECO:0007669"/>
    <property type="project" value="TreeGrafter"/>
</dbReference>
<accession>A0A2A3EG94</accession>
<keyword evidence="4" id="KW-1185">Reference proteome</keyword>
<evidence type="ECO:0000313" key="4">
    <source>
        <dbReference type="Proteomes" id="UP000242457"/>
    </source>
</evidence>
<evidence type="ECO:0000313" key="3">
    <source>
        <dbReference type="EMBL" id="PBC30757.1"/>
    </source>
</evidence>
<dbReference type="PANTHER" id="PTHR12828:SF3">
    <property type="entry name" value="PROTEASOME MATURATION PROTEIN"/>
    <property type="match status" value="1"/>
</dbReference>
<gene>
    <name evidence="3" type="ORF">APICC_02657</name>
</gene>